<evidence type="ECO:0008006" key="3">
    <source>
        <dbReference type="Google" id="ProtNLM"/>
    </source>
</evidence>
<dbReference type="KEGG" id="pno:SNOG_12129"/>
<organism evidence="1 2">
    <name type="scientific">Phaeosphaeria nodorum (strain SN15 / ATCC MYA-4574 / FGSC 10173)</name>
    <name type="common">Glume blotch fungus</name>
    <name type="synonym">Parastagonospora nodorum</name>
    <dbReference type="NCBI Taxonomy" id="321614"/>
    <lineage>
        <taxon>Eukaryota</taxon>
        <taxon>Fungi</taxon>
        <taxon>Dikarya</taxon>
        <taxon>Ascomycota</taxon>
        <taxon>Pezizomycotina</taxon>
        <taxon>Dothideomycetes</taxon>
        <taxon>Pleosporomycetidae</taxon>
        <taxon>Pleosporales</taxon>
        <taxon>Pleosporineae</taxon>
        <taxon>Phaeosphaeriaceae</taxon>
        <taxon>Parastagonospora</taxon>
    </lineage>
</organism>
<dbReference type="RefSeq" id="XP_001802361.1">
    <property type="nucleotide sequence ID" value="XM_001802309.1"/>
</dbReference>
<gene>
    <name evidence="1" type="ORF">JI435_121290</name>
</gene>
<keyword evidence="2" id="KW-1185">Reference proteome</keyword>
<evidence type="ECO:0000313" key="1">
    <source>
        <dbReference type="EMBL" id="QRD01471.1"/>
    </source>
</evidence>
<sequence length="495" mass="54366">MSDYEDITGAMKDLNIGELTRYQPLINGCNTTQSHGGGEELRLAPLIWWDVKTHLDQSENPNDQLKQYAVLGHESSATSNSVYKPVLLNTNAPWSSFLCGSQGSGKSHTLSCMLENCILSTPNIGKNPHPLAGLVLHYDGSRGSGVCEAAYLCSQVKTRVLVSASNYGNLKSKYEDMAKKCGGTIEVQKLLIATDHLDTERVKTLMAVSKDGEMPLYIQTLVKIIRDIAIQSGGVGTFDYGRLKEELRDQMFSERQNQPLALRIDLLESFLDVKRSSRKPGYPAPAWSKSPDYLKGAPGELLIVDLTDPVVDVDMACVLFDTCLSIFLAQTKCGKVVALDEAHNYLLAENASAKQFTGKLLKTIREQRHLGTRIIIATQEPTLDTSLLDLCSITMVHRCTSPAWFEILKKHVAALYLSSGEGADGVTKSDQKSTDRTLFAQIVALRIGESLLFCPTGAMRMEGENVGRMLDGFITFRTRQRLTADGGATKLAYDT</sequence>
<evidence type="ECO:0000313" key="2">
    <source>
        <dbReference type="Proteomes" id="UP000663193"/>
    </source>
</evidence>
<dbReference type="Gene3D" id="3.40.50.300">
    <property type="entry name" value="P-loop containing nucleotide triphosphate hydrolases"/>
    <property type="match status" value="1"/>
</dbReference>
<dbReference type="EMBL" id="CP069034">
    <property type="protein sequence ID" value="QRD01471.1"/>
    <property type="molecule type" value="Genomic_DNA"/>
</dbReference>
<protein>
    <recommendedName>
        <fullName evidence="3">AAA+ ATPase domain-containing protein</fullName>
    </recommendedName>
</protein>
<dbReference type="VEuPathDB" id="FungiDB:JI435_121290"/>
<dbReference type="InterPro" id="IPR027417">
    <property type="entry name" value="P-loop_NTPase"/>
</dbReference>
<dbReference type="OrthoDB" id="2316594at2759"/>
<accession>A0A7U2FA08</accession>
<dbReference type="Proteomes" id="UP000663193">
    <property type="component" value="Chromosome 12"/>
</dbReference>
<reference evidence="2" key="1">
    <citation type="journal article" date="2021" name="BMC Genomics">
        <title>Chromosome-level genome assembly and manually-curated proteome of model necrotroph Parastagonospora nodorum Sn15 reveals a genome-wide trove of candidate effector homologs, and redundancy of virulence-related functions within an accessory chromosome.</title>
        <authorList>
            <person name="Bertazzoni S."/>
            <person name="Jones D.A.B."/>
            <person name="Phan H.T."/>
            <person name="Tan K.-C."/>
            <person name="Hane J.K."/>
        </authorList>
    </citation>
    <scope>NUCLEOTIDE SEQUENCE [LARGE SCALE GENOMIC DNA]</scope>
    <source>
        <strain evidence="2">SN15 / ATCC MYA-4574 / FGSC 10173)</strain>
    </source>
</reference>
<dbReference type="AlphaFoldDB" id="A0A7U2FA08"/>
<name>A0A7U2FA08_PHANO</name>
<proteinExistence type="predicted"/>
<dbReference type="SUPFAM" id="SSF52540">
    <property type="entry name" value="P-loop containing nucleoside triphosphate hydrolases"/>
    <property type="match status" value="1"/>
</dbReference>